<comment type="similarity">
    <text evidence="1">Belongs to the CapA family.</text>
</comment>
<evidence type="ECO:0000259" key="2">
    <source>
        <dbReference type="SMART" id="SM00854"/>
    </source>
</evidence>
<dbReference type="CDD" id="cd07381">
    <property type="entry name" value="MPP_CapA"/>
    <property type="match status" value="1"/>
</dbReference>
<name>A0ABR7NPG6_9FIRM</name>
<evidence type="ECO:0000256" key="1">
    <source>
        <dbReference type="ARBA" id="ARBA00005662"/>
    </source>
</evidence>
<dbReference type="Pfam" id="PF09587">
    <property type="entry name" value="PGA_cap"/>
    <property type="match status" value="1"/>
</dbReference>
<dbReference type="EMBL" id="JACRTJ010000005">
    <property type="protein sequence ID" value="MBC8598008.1"/>
    <property type="molecule type" value="Genomic_DNA"/>
</dbReference>
<dbReference type="Proteomes" id="UP000647491">
    <property type="component" value="Unassembled WGS sequence"/>
</dbReference>
<sequence length="434" mass="48495">MGKNVLKTIATGDMFITRRIAKDGYEGFEEVRDCIMEHDVKFSNLEMTFHDQEGYPAAESGGTWAMMEPGALDDIQRFGFNLYNTANNHSGDYGQEGVMATIRHLNERDMVFSGTGKNLGDASKACYLETRKGRVALISVSSTFSAASRAGGQSHQMIGRPGLNPLRSSTRYHVDPAHYEMAQELVKVTKVNAEMEFEIRNGYFNPLEPGVLPFGNAGMFILDEKNWIESIPNQEDMKRITDEIAEARKQADVVFVSFHGHETDGEDTTVPAMFLETFSRACIDAGAHAVIGHGPHELRGIEIYKGGLILYSLGNFLFETETVSLQPYDAYINRKMPLDTKVGSYMDNRSKNGTVGYGVLENIWRAVMAAWDMEDGKITQVQLYPITLGLHDKRPHKGLPRMSGSEETLRYLQQLSEPYGTKIRIENGVGYIDL</sequence>
<dbReference type="PANTHER" id="PTHR33393:SF11">
    <property type="entry name" value="POLYGLUTAMINE SYNTHESIS ACCESSORY PROTEIN RV0574C-RELATED"/>
    <property type="match status" value="1"/>
</dbReference>
<dbReference type="SUPFAM" id="SSF56300">
    <property type="entry name" value="Metallo-dependent phosphatases"/>
    <property type="match status" value="1"/>
</dbReference>
<comment type="caution">
    <text evidence="3">The sequence shown here is derived from an EMBL/GenBank/DDBJ whole genome shotgun (WGS) entry which is preliminary data.</text>
</comment>
<dbReference type="SMART" id="SM00854">
    <property type="entry name" value="PGA_cap"/>
    <property type="match status" value="1"/>
</dbReference>
<reference evidence="3 4" key="1">
    <citation type="submission" date="2020-08" db="EMBL/GenBank/DDBJ databases">
        <title>Genome public.</title>
        <authorList>
            <person name="Liu C."/>
            <person name="Sun Q."/>
        </authorList>
    </citation>
    <scope>NUCLEOTIDE SEQUENCE [LARGE SCALE GENOMIC DNA]</scope>
    <source>
        <strain evidence="3 4">BX10</strain>
    </source>
</reference>
<protein>
    <submittedName>
        <fullName evidence="3">CapA family protein</fullName>
    </submittedName>
</protein>
<dbReference type="InterPro" id="IPR029052">
    <property type="entry name" value="Metallo-depent_PP-like"/>
</dbReference>
<dbReference type="RefSeq" id="WP_158359235.1">
    <property type="nucleotide sequence ID" value="NZ_JACRTJ010000005.1"/>
</dbReference>
<dbReference type="PANTHER" id="PTHR33393">
    <property type="entry name" value="POLYGLUTAMINE SYNTHESIS ACCESSORY PROTEIN RV0574C-RELATED"/>
    <property type="match status" value="1"/>
</dbReference>
<keyword evidence="4" id="KW-1185">Reference proteome</keyword>
<evidence type="ECO:0000313" key="3">
    <source>
        <dbReference type="EMBL" id="MBC8598008.1"/>
    </source>
</evidence>
<dbReference type="InterPro" id="IPR052169">
    <property type="entry name" value="CW_Biosynth-Accessory"/>
</dbReference>
<evidence type="ECO:0000313" key="4">
    <source>
        <dbReference type="Proteomes" id="UP000647491"/>
    </source>
</evidence>
<accession>A0ABR7NPG6</accession>
<gene>
    <name evidence="3" type="ORF">H8708_01990</name>
</gene>
<organism evidence="3 4">
    <name type="scientific">Enterocloster hominis</name>
    <name type="common">ex Liu et al. 2021</name>
    <dbReference type="NCBI Taxonomy" id="2763663"/>
    <lineage>
        <taxon>Bacteria</taxon>
        <taxon>Bacillati</taxon>
        <taxon>Bacillota</taxon>
        <taxon>Clostridia</taxon>
        <taxon>Lachnospirales</taxon>
        <taxon>Lachnospiraceae</taxon>
        <taxon>Enterocloster</taxon>
    </lineage>
</organism>
<proteinExistence type="inferred from homology"/>
<feature type="domain" description="Capsule synthesis protein CapA" evidence="2">
    <location>
        <begin position="7"/>
        <end position="320"/>
    </location>
</feature>
<dbReference type="InterPro" id="IPR019079">
    <property type="entry name" value="Capsule_synth_CapA"/>
</dbReference>